<dbReference type="PANTHER" id="PTHR37984:SF5">
    <property type="entry name" value="PROTEIN NYNRIN-LIKE"/>
    <property type="match status" value="1"/>
</dbReference>
<dbReference type="InterPro" id="IPR001878">
    <property type="entry name" value="Znf_CCHC"/>
</dbReference>
<evidence type="ECO:0000256" key="3">
    <source>
        <dbReference type="ARBA" id="ARBA00023268"/>
    </source>
</evidence>
<dbReference type="SUPFAM" id="SSF57756">
    <property type="entry name" value="Retrovirus zinc finger-like domains"/>
    <property type="match status" value="1"/>
</dbReference>
<keyword evidence="7" id="KW-0808">Transferase</keyword>
<dbReference type="GO" id="GO:0006508">
    <property type="term" value="P:proteolysis"/>
    <property type="evidence" value="ECO:0007669"/>
    <property type="project" value="UniProtKB-KW"/>
</dbReference>
<dbReference type="GO" id="GO:0003964">
    <property type="term" value="F:RNA-directed DNA polymerase activity"/>
    <property type="evidence" value="ECO:0007669"/>
    <property type="project" value="UniProtKB-KW"/>
</dbReference>
<dbReference type="Pfam" id="PF17921">
    <property type="entry name" value="Integrase_H2C2"/>
    <property type="match status" value="1"/>
</dbReference>
<dbReference type="Pfam" id="PF08284">
    <property type="entry name" value="RVP_2"/>
    <property type="match status" value="1"/>
</dbReference>
<feature type="domain" description="CCHC-type" evidence="6">
    <location>
        <begin position="599"/>
        <end position="615"/>
    </location>
</feature>
<gene>
    <name evidence="7" type="ORF">Tci_007684</name>
</gene>
<evidence type="ECO:0000256" key="2">
    <source>
        <dbReference type="ARBA" id="ARBA00023125"/>
    </source>
</evidence>
<feature type="region of interest" description="Disordered" evidence="5">
    <location>
        <begin position="116"/>
        <end position="201"/>
    </location>
</feature>
<accession>A0A6L2JFK8</accession>
<protein>
    <submittedName>
        <fullName evidence="7">Putative reverse transcriptase domain-containing protein</fullName>
    </submittedName>
</protein>
<reference evidence="7" key="1">
    <citation type="journal article" date="2019" name="Sci. Rep.">
        <title>Draft genome of Tanacetum cinerariifolium, the natural source of mosquito coil.</title>
        <authorList>
            <person name="Yamashiro T."/>
            <person name="Shiraishi A."/>
            <person name="Satake H."/>
            <person name="Nakayama K."/>
        </authorList>
    </citation>
    <scope>NUCLEOTIDE SEQUENCE</scope>
</reference>
<dbReference type="EMBL" id="BKCJ010000722">
    <property type="protein sequence ID" value="GEU35706.1"/>
    <property type="molecule type" value="Genomic_DNA"/>
</dbReference>
<feature type="compositionally biased region" description="Acidic residues" evidence="5">
    <location>
        <begin position="131"/>
        <end position="149"/>
    </location>
</feature>
<dbReference type="PANTHER" id="PTHR37984">
    <property type="entry name" value="PROTEIN CBG26694"/>
    <property type="match status" value="1"/>
</dbReference>
<keyword evidence="4" id="KW-0863">Zinc-finger</keyword>
<dbReference type="PROSITE" id="PS50158">
    <property type="entry name" value="ZF_CCHC"/>
    <property type="match status" value="2"/>
</dbReference>
<dbReference type="SMART" id="SM00343">
    <property type="entry name" value="ZnF_C2HC"/>
    <property type="match status" value="2"/>
</dbReference>
<proteinExistence type="predicted"/>
<sequence length="1047" mass="117262">MSSASFAVTYTSVYTDFEPGRVFWGANEELSDGGSLRVIVYGYDRLLMLPVAPPSPDYIPGPKEPQTPPAPQDEDEHEPMFIQPHDPDFMPEPIYPEYIPLEEEHILLAEEQPLLPVGSPTAESPGYVAESDPEEDQEEYEDDETEDGPVDYPMDRGDDEDDDDGDSSRDDADDEDEDEEDEKEEEEHLASADSAIDIPTDEIATISFPPEAKVERLLAMPTLLPSPLTSLSPPSVGEHLARCTAPATLPSLPLPPPLHMPLPIDRRDDIPEIKMPPRKRLCLSTLGSRYEVRESSTARPIGGQGIDYGFVSILDAEARRRGIGEVGYGIRDTWIDPAKTAPEIAPMTVGEASGTNGRDSLSDGRHKTRDGRHANGVVSTAQIMAPVTRQEPSTLPNNTNPNNMTPESVQAMIDQALLRNFTNRDGSHSLTRWINKMESIFQISDCDVENQGEIKKLKINLWNLKVKENNVSAYTELTLICTKFVADETEKIDKYVSGLPKNIYGSVKASKPKTLDETIELTNDLMDQKLRTYVERQSNNKRNADESFKNNHGHQQQAPKRQNVARVYNIGTSKRKPYSRNLPKCTKCHFHHNGPCTQKCHKCNKVRHFARDCRSSGNANVANVQRNNGANPKGNSCFKCGAIGHFKRDCPKLKNKDGEKENAPRWLYAVGNAEKRGNASRDPDSNVVTGTFILNNCYASILFDIGVDRSFISTVFSSLIDIVPTPLGNSYDVELADGKIVGISAKKEEDKSEGKQLKDVPVVWDYPEVFLEDLPDLPPAQPVEFQIDLIPGATLKLCSAPILALPEGSEDFVVYCDASHKGLGAILLQREKVIAYASRQLKVHEQNCTTHDLELGLQHILDQIELNMRQRRWLELLSDHDCNIRYHPRKANVVAEALSRKERIKPLRVRALVMTIDLNLTKQILEAQIEALKPENLEKEDVGGMIRRDIPKEKLKPCTDGTLCLNSRSWLPCYSDLRSMIMHESHKSKYSIHPGSDKMYQDLKKLYWWPNMKANIATYVSKCLTCDRVKAEHQRPSGLLVQPAIPE</sequence>
<evidence type="ECO:0000313" key="7">
    <source>
        <dbReference type="EMBL" id="GEU35706.1"/>
    </source>
</evidence>
<dbReference type="SUPFAM" id="SSF56672">
    <property type="entry name" value="DNA/RNA polymerases"/>
    <property type="match status" value="1"/>
</dbReference>
<dbReference type="AlphaFoldDB" id="A0A6L2JFK8"/>
<dbReference type="GO" id="GO:0008270">
    <property type="term" value="F:zinc ion binding"/>
    <property type="evidence" value="ECO:0007669"/>
    <property type="project" value="UniProtKB-KW"/>
</dbReference>
<keyword evidence="1" id="KW-0645">Protease</keyword>
<dbReference type="CDD" id="cd09274">
    <property type="entry name" value="RNase_HI_RT_Ty3"/>
    <property type="match status" value="1"/>
</dbReference>
<dbReference type="GO" id="GO:0008233">
    <property type="term" value="F:peptidase activity"/>
    <property type="evidence" value="ECO:0007669"/>
    <property type="project" value="UniProtKB-KW"/>
</dbReference>
<evidence type="ECO:0000256" key="1">
    <source>
        <dbReference type="ARBA" id="ARBA00022670"/>
    </source>
</evidence>
<dbReference type="Gene3D" id="4.10.60.10">
    <property type="entry name" value="Zinc finger, CCHC-type"/>
    <property type="match status" value="1"/>
</dbReference>
<keyword evidence="4" id="KW-0479">Metal-binding</keyword>
<evidence type="ECO:0000259" key="6">
    <source>
        <dbReference type="PROSITE" id="PS50158"/>
    </source>
</evidence>
<feature type="region of interest" description="Disordered" evidence="5">
    <location>
        <begin position="348"/>
        <end position="372"/>
    </location>
</feature>
<keyword evidence="1" id="KW-0378">Hydrolase</keyword>
<organism evidence="7">
    <name type="scientific">Tanacetum cinerariifolium</name>
    <name type="common">Dalmatian daisy</name>
    <name type="synonym">Chrysanthemum cinerariifolium</name>
    <dbReference type="NCBI Taxonomy" id="118510"/>
    <lineage>
        <taxon>Eukaryota</taxon>
        <taxon>Viridiplantae</taxon>
        <taxon>Streptophyta</taxon>
        <taxon>Embryophyta</taxon>
        <taxon>Tracheophyta</taxon>
        <taxon>Spermatophyta</taxon>
        <taxon>Magnoliopsida</taxon>
        <taxon>eudicotyledons</taxon>
        <taxon>Gunneridae</taxon>
        <taxon>Pentapetalae</taxon>
        <taxon>asterids</taxon>
        <taxon>campanulids</taxon>
        <taxon>Asterales</taxon>
        <taxon>Asteraceae</taxon>
        <taxon>Asteroideae</taxon>
        <taxon>Anthemideae</taxon>
        <taxon>Anthemidinae</taxon>
        <taxon>Tanacetum</taxon>
    </lineage>
</organism>
<dbReference type="InterPro" id="IPR036875">
    <property type="entry name" value="Znf_CCHC_sf"/>
</dbReference>
<feature type="compositionally biased region" description="Pro residues" evidence="5">
    <location>
        <begin position="55"/>
        <end position="71"/>
    </location>
</feature>
<keyword evidence="2" id="KW-0238">DNA-binding</keyword>
<evidence type="ECO:0000256" key="4">
    <source>
        <dbReference type="PROSITE-ProRule" id="PRU00047"/>
    </source>
</evidence>
<comment type="caution">
    <text evidence="7">The sequence shown here is derived from an EMBL/GenBank/DDBJ whole genome shotgun (WGS) entry which is preliminary data.</text>
</comment>
<dbReference type="InterPro" id="IPR041577">
    <property type="entry name" value="RT_RNaseH_2"/>
</dbReference>
<feature type="region of interest" description="Disordered" evidence="5">
    <location>
        <begin position="55"/>
        <end position="90"/>
    </location>
</feature>
<feature type="compositionally biased region" description="Acidic residues" evidence="5">
    <location>
        <begin position="157"/>
        <end position="187"/>
    </location>
</feature>
<dbReference type="Pfam" id="PF17919">
    <property type="entry name" value="RT_RNaseH_2"/>
    <property type="match status" value="1"/>
</dbReference>
<dbReference type="Gene3D" id="1.10.340.70">
    <property type="match status" value="1"/>
</dbReference>
<dbReference type="InterPro" id="IPR043502">
    <property type="entry name" value="DNA/RNA_pol_sf"/>
</dbReference>
<dbReference type="Pfam" id="PF00098">
    <property type="entry name" value="zf-CCHC"/>
    <property type="match status" value="1"/>
</dbReference>
<keyword evidence="3" id="KW-0511">Multifunctional enzyme</keyword>
<feature type="domain" description="CCHC-type" evidence="6">
    <location>
        <begin position="637"/>
        <end position="652"/>
    </location>
</feature>
<keyword evidence="4" id="KW-0862">Zinc</keyword>
<feature type="region of interest" description="Disordered" evidence="5">
    <location>
        <begin position="541"/>
        <end position="564"/>
    </location>
</feature>
<evidence type="ECO:0000256" key="5">
    <source>
        <dbReference type="SAM" id="MobiDB-lite"/>
    </source>
</evidence>
<name>A0A6L2JFK8_TANCI</name>
<dbReference type="InterPro" id="IPR041588">
    <property type="entry name" value="Integrase_H2C2"/>
</dbReference>
<dbReference type="InterPro" id="IPR050951">
    <property type="entry name" value="Retrovirus_Pol_polyprotein"/>
</dbReference>
<keyword evidence="7" id="KW-0548">Nucleotidyltransferase</keyword>
<keyword evidence="7" id="KW-0695">RNA-directed DNA polymerase</keyword>
<dbReference type="GO" id="GO:0003677">
    <property type="term" value="F:DNA binding"/>
    <property type="evidence" value="ECO:0007669"/>
    <property type="project" value="UniProtKB-KW"/>
</dbReference>